<evidence type="ECO:0000256" key="2">
    <source>
        <dbReference type="ARBA" id="ARBA00007102"/>
    </source>
</evidence>
<evidence type="ECO:0000256" key="6">
    <source>
        <dbReference type="ARBA" id="ARBA00035261"/>
    </source>
</evidence>
<dbReference type="Pfam" id="PF00338">
    <property type="entry name" value="Ribosomal_S10"/>
    <property type="match status" value="1"/>
</dbReference>
<dbReference type="STRING" id="195883.A0A482X2Y4"/>
<evidence type="ECO:0000256" key="8">
    <source>
        <dbReference type="SAM" id="MobiDB-lite"/>
    </source>
</evidence>
<dbReference type="SUPFAM" id="SSF54999">
    <property type="entry name" value="Ribosomal protein S10"/>
    <property type="match status" value="1"/>
</dbReference>
<proteinExistence type="inferred from homology"/>
<reference evidence="10 11" key="1">
    <citation type="journal article" date="2017" name="Gigascience">
        <title>Genome sequence of the small brown planthopper, Laodelphax striatellus.</title>
        <authorList>
            <person name="Zhu J."/>
            <person name="Jiang F."/>
            <person name="Wang X."/>
            <person name="Yang P."/>
            <person name="Bao Y."/>
            <person name="Zhao W."/>
            <person name="Wang W."/>
            <person name="Lu H."/>
            <person name="Wang Q."/>
            <person name="Cui N."/>
            <person name="Li J."/>
            <person name="Chen X."/>
            <person name="Luo L."/>
            <person name="Yu J."/>
            <person name="Kang L."/>
            <person name="Cui F."/>
        </authorList>
    </citation>
    <scope>NUCLEOTIDE SEQUENCE [LARGE SCALE GENOMIC DNA]</scope>
    <source>
        <strain evidence="10">Lst14</strain>
    </source>
</reference>
<dbReference type="FunCoup" id="A0A482X2Y4">
    <property type="interactions" value="715"/>
</dbReference>
<gene>
    <name evidence="10" type="ORF">LSTR_LSTR002476</name>
</gene>
<evidence type="ECO:0000256" key="4">
    <source>
        <dbReference type="ARBA" id="ARBA00023128"/>
    </source>
</evidence>
<sequence>MLKTLNFCKGLYQAKLWKNLALLPQPLINSNIESFLGQRRWNTGTVNSCLGSALIHTSSCCSTISVQPSDKSKNEETAELDKLYKMVEIEVRGNDKAVLKSYAQFATTAADHLGIEIGNCWAPRRAHHERYSLLKSIHVKKKYMVQYEYRTYFRFMQFLRMTGSTADTFLEYIQRNLPEGVAMKVTRVSLERIPEHLQQPTMLNSSPVDTPRAIEEKNN</sequence>
<dbReference type="Proteomes" id="UP000291343">
    <property type="component" value="Unassembled WGS sequence"/>
</dbReference>
<keyword evidence="3" id="KW-0689">Ribosomal protein</keyword>
<dbReference type="AlphaFoldDB" id="A0A482X2Y4"/>
<dbReference type="GO" id="GO:0005763">
    <property type="term" value="C:mitochondrial small ribosomal subunit"/>
    <property type="evidence" value="ECO:0007669"/>
    <property type="project" value="InterPro"/>
</dbReference>
<dbReference type="SMR" id="A0A482X2Y4"/>
<feature type="compositionally biased region" description="Polar residues" evidence="8">
    <location>
        <begin position="199"/>
        <end position="208"/>
    </location>
</feature>
<comment type="similarity">
    <text evidence="2">Belongs to the universal ribosomal protein uS10 family.</text>
</comment>
<evidence type="ECO:0000256" key="3">
    <source>
        <dbReference type="ARBA" id="ARBA00022980"/>
    </source>
</evidence>
<evidence type="ECO:0000256" key="1">
    <source>
        <dbReference type="ARBA" id="ARBA00004173"/>
    </source>
</evidence>
<dbReference type="SMART" id="SM01403">
    <property type="entry name" value="Ribosomal_S10"/>
    <property type="match status" value="1"/>
</dbReference>
<accession>A0A482X2Y4</accession>
<keyword evidence="11" id="KW-1185">Reference proteome</keyword>
<protein>
    <recommendedName>
        <fullName evidence="6">Small ribosomal subunit protein uS10m</fullName>
    </recommendedName>
    <alternativeName>
        <fullName evidence="7">28S ribosomal protein S10, mitochondrial</fullName>
    </alternativeName>
</protein>
<keyword evidence="4" id="KW-0496">Mitochondrion</keyword>
<dbReference type="OrthoDB" id="366214at2759"/>
<dbReference type="InterPro" id="IPR040055">
    <property type="entry name" value="Ribosomal_uS10m"/>
</dbReference>
<dbReference type="InterPro" id="IPR036838">
    <property type="entry name" value="Ribosomal_uS10_dom_sf"/>
</dbReference>
<evidence type="ECO:0000256" key="5">
    <source>
        <dbReference type="ARBA" id="ARBA00023274"/>
    </source>
</evidence>
<comment type="caution">
    <text evidence="10">The sequence shown here is derived from an EMBL/GenBank/DDBJ whole genome shotgun (WGS) entry which is preliminary data.</text>
</comment>
<evidence type="ECO:0000259" key="9">
    <source>
        <dbReference type="SMART" id="SM01403"/>
    </source>
</evidence>
<dbReference type="InterPro" id="IPR027486">
    <property type="entry name" value="Ribosomal_uS10_dom"/>
</dbReference>
<dbReference type="InParanoid" id="A0A482X2Y4"/>
<dbReference type="EMBL" id="QKKF02019433">
    <property type="protein sequence ID" value="RZF40073.1"/>
    <property type="molecule type" value="Genomic_DNA"/>
</dbReference>
<evidence type="ECO:0000313" key="11">
    <source>
        <dbReference type="Proteomes" id="UP000291343"/>
    </source>
</evidence>
<dbReference type="PANTHER" id="PTHR13334">
    <property type="entry name" value="MITOCHONDRIAL 28S RIBOSOMAL PROTEIN S10"/>
    <property type="match status" value="1"/>
</dbReference>
<dbReference type="Gene3D" id="3.30.70.600">
    <property type="entry name" value="Ribosomal protein S10 domain"/>
    <property type="match status" value="1"/>
</dbReference>
<evidence type="ECO:0000313" key="10">
    <source>
        <dbReference type="EMBL" id="RZF40073.1"/>
    </source>
</evidence>
<comment type="subcellular location">
    <subcellularLocation>
        <location evidence="1">Mitochondrion</location>
    </subcellularLocation>
</comment>
<organism evidence="10 11">
    <name type="scientific">Laodelphax striatellus</name>
    <name type="common">Small brown planthopper</name>
    <name type="synonym">Delphax striatella</name>
    <dbReference type="NCBI Taxonomy" id="195883"/>
    <lineage>
        <taxon>Eukaryota</taxon>
        <taxon>Metazoa</taxon>
        <taxon>Ecdysozoa</taxon>
        <taxon>Arthropoda</taxon>
        <taxon>Hexapoda</taxon>
        <taxon>Insecta</taxon>
        <taxon>Pterygota</taxon>
        <taxon>Neoptera</taxon>
        <taxon>Paraneoptera</taxon>
        <taxon>Hemiptera</taxon>
        <taxon>Auchenorrhyncha</taxon>
        <taxon>Fulgoroidea</taxon>
        <taxon>Delphacidae</taxon>
        <taxon>Criomorphinae</taxon>
        <taxon>Laodelphax</taxon>
    </lineage>
</organism>
<dbReference type="PANTHER" id="PTHR13334:SF4">
    <property type="entry name" value="SMALL RIBOSOMAL SUBUNIT PROTEIN US10M"/>
    <property type="match status" value="1"/>
</dbReference>
<feature type="domain" description="Small ribosomal subunit protein uS10" evidence="9">
    <location>
        <begin position="88"/>
        <end position="186"/>
    </location>
</feature>
<evidence type="ECO:0000256" key="7">
    <source>
        <dbReference type="ARBA" id="ARBA00035544"/>
    </source>
</evidence>
<keyword evidence="5" id="KW-0687">Ribonucleoprotein</keyword>
<feature type="region of interest" description="Disordered" evidence="8">
    <location>
        <begin position="199"/>
        <end position="219"/>
    </location>
</feature>
<name>A0A482X2Y4_LAOST</name>